<protein>
    <submittedName>
        <fullName evidence="2">Uncharacterized protein</fullName>
    </submittedName>
</protein>
<sequence>MPRLLNILGFMVFVLGAVALAVAVYVLLAGVIGWNPFSHGRPMAAGVTTMAAMLALGVVLLVSGALLGRAAVRAEARAGLTA</sequence>
<dbReference type="Proteomes" id="UP001589789">
    <property type="component" value="Unassembled WGS sequence"/>
</dbReference>
<reference evidence="2 3" key="1">
    <citation type="submission" date="2024-09" db="EMBL/GenBank/DDBJ databases">
        <authorList>
            <person name="Sun Q."/>
            <person name="Mori K."/>
        </authorList>
    </citation>
    <scope>NUCLEOTIDE SEQUENCE [LARGE SCALE GENOMIC DNA]</scope>
    <source>
        <strain evidence="2 3">CCM 7468</strain>
    </source>
</reference>
<gene>
    <name evidence="2" type="ORF">ACFFIC_29700</name>
</gene>
<feature type="transmembrane region" description="Helical" evidence="1">
    <location>
        <begin position="7"/>
        <end position="32"/>
    </location>
</feature>
<dbReference type="RefSeq" id="WP_377057233.1">
    <property type="nucleotide sequence ID" value="NZ_JBHLVZ010000120.1"/>
</dbReference>
<keyword evidence="1" id="KW-0472">Membrane</keyword>
<dbReference type="EMBL" id="JBHLVZ010000120">
    <property type="protein sequence ID" value="MFC0389684.1"/>
    <property type="molecule type" value="Genomic_DNA"/>
</dbReference>
<proteinExistence type="predicted"/>
<feature type="transmembrane region" description="Helical" evidence="1">
    <location>
        <begin position="44"/>
        <end position="67"/>
    </location>
</feature>
<evidence type="ECO:0000256" key="1">
    <source>
        <dbReference type="SAM" id="Phobius"/>
    </source>
</evidence>
<evidence type="ECO:0000313" key="3">
    <source>
        <dbReference type="Proteomes" id="UP001589789"/>
    </source>
</evidence>
<name>A0ABV6J2J6_9PROT</name>
<keyword evidence="1" id="KW-1133">Transmembrane helix</keyword>
<evidence type="ECO:0000313" key="2">
    <source>
        <dbReference type="EMBL" id="MFC0389684.1"/>
    </source>
</evidence>
<comment type="caution">
    <text evidence="2">The sequence shown here is derived from an EMBL/GenBank/DDBJ whole genome shotgun (WGS) entry which is preliminary data.</text>
</comment>
<organism evidence="2 3">
    <name type="scientific">Muricoccus vinaceus</name>
    <dbReference type="NCBI Taxonomy" id="424704"/>
    <lineage>
        <taxon>Bacteria</taxon>
        <taxon>Pseudomonadati</taxon>
        <taxon>Pseudomonadota</taxon>
        <taxon>Alphaproteobacteria</taxon>
        <taxon>Acetobacterales</taxon>
        <taxon>Roseomonadaceae</taxon>
        <taxon>Muricoccus</taxon>
    </lineage>
</organism>
<accession>A0ABV6J2J6</accession>
<keyword evidence="1" id="KW-0812">Transmembrane</keyword>
<keyword evidence="3" id="KW-1185">Reference proteome</keyword>